<sequence>MKFVLTLLGVMFLTGCQAMDPLSGAGDPHARWWQLGFVAPAYMTVWVETAAVEDVHGKLIERISSGVAPTSQPEDGTESARGWNRVGTDGMPAIGAALPRRVFVRWQSIVEARTYRAWVDIPDEARQVMHDSTARRCPERPEEPSKYSAGLTLGLAPGGVIRAWVRDSCYRPIKVARGQAEVEPLGPYQGQNEGRYAYKISEESKRYIERFGIPYGSW</sequence>
<feature type="signal peptide" evidence="2">
    <location>
        <begin position="1"/>
        <end position="18"/>
    </location>
</feature>
<dbReference type="EMBL" id="JAMYBS010000008">
    <property type="protein sequence ID" value="MCO7545059.1"/>
    <property type="molecule type" value="Genomic_DNA"/>
</dbReference>
<dbReference type="Proteomes" id="UP001165292">
    <property type="component" value="Unassembled WGS sequence"/>
</dbReference>
<comment type="caution">
    <text evidence="3">The sequence shown here is derived from an EMBL/GenBank/DDBJ whole genome shotgun (WGS) entry which is preliminary data.</text>
</comment>
<keyword evidence="2" id="KW-0732">Signal</keyword>
<dbReference type="RefSeq" id="WP_253162857.1">
    <property type="nucleotide sequence ID" value="NZ_JAMYBS010000008.1"/>
</dbReference>
<dbReference type="AlphaFoldDB" id="A0AA41WL55"/>
<evidence type="ECO:0000256" key="2">
    <source>
        <dbReference type="SAM" id="SignalP"/>
    </source>
</evidence>
<accession>A0AA41WL55</accession>
<dbReference type="PROSITE" id="PS51257">
    <property type="entry name" value="PROKAR_LIPOPROTEIN"/>
    <property type="match status" value="1"/>
</dbReference>
<gene>
    <name evidence="3" type="ORF">NJF43_09875</name>
</gene>
<name>A0AA41WL55_9GAMM</name>
<evidence type="ECO:0000256" key="1">
    <source>
        <dbReference type="SAM" id="MobiDB-lite"/>
    </source>
</evidence>
<dbReference type="InterPro" id="IPR021326">
    <property type="entry name" value="DUF2931"/>
</dbReference>
<feature type="region of interest" description="Disordered" evidence="1">
    <location>
        <begin position="66"/>
        <end position="86"/>
    </location>
</feature>
<dbReference type="Pfam" id="PF11153">
    <property type="entry name" value="DUF2931"/>
    <property type="match status" value="1"/>
</dbReference>
<reference evidence="3" key="1">
    <citation type="submission" date="2022-06" db="EMBL/GenBank/DDBJ databases">
        <title>Detection of beta-lactamases in bacteria of animal origin.</title>
        <authorList>
            <person name="Mlynarcik P."/>
            <person name="Zdarska V."/>
            <person name="Chudobova H."/>
            <person name="Prochazkova P."/>
            <person name="Hricova K."/>
            <person name="Mezerova K."/>
            <person name="Bardon J."/>
            <person name="Dolejska M."/>
            <person name="Sukkar I."/>
            <person name="Kolar M."/>
        </authorList>
    </citation>
    <scope>NUCLEOTIDE SEQUENCE</scope>
    <source>
        <strain evidence="3">S 300-3</strain>
    </source>
</reference>
<protein>
    <submittedName>
        <fullName evidence="3">DUF2931 family protein</fullName>
    </submittedName>
</protein>
<feature type="chain" id="PRO_5041210451" evidence="2">
    <location>
        <begin position="19"/>
        <end position="218"/>
    </location>
</feature>
<organism evidence="3 4">
    <name type="scientific">Stutzerimonas nitrititolerans</name>
    <dbReference type="NCBI Taxonomy" id="2482751"/>
    <lineage>
        <taxon>Bacteria</taxon>
        <taxon>Pseudomonadati</taxon>
        <taxon>Pseudomonadota</taxon>
        <taxon>Gammaproteobacteria</taxon>
        <taxon>Pseudomonadales</taxon>
        <taxon>Pseudomonadaceae</taxon>
        <taxon>Stutzerimonas</taxon>
    </lineage>
</organism>
<evidence type="ECO:0000313" key="3">
    <source>
        <dbReference type="EMBL" id="MCO7545059.1"/>
    </source>
</evidence>
<proteinExistence type="predicted"/>
<evidence type="ECO:0000313" key="4">
    <source>
        <dbReference type="Proteomes" id="UP001165292"/>
    </source>
</evidence>